<dbReference type="EMBL" id="UHDT01000001">
    <property type="protein sequence ID" value="SUM57240.1"/>
    <property type="molecule type" value="Genomic_DNA"/>
</dbReference>
<organism evidence="1 2">
    <name type="scientific">Staphylococcus microti</name>
    <dbReference type="NCBI Taxonomy" id="569857"/>
    <lineage>
        <taxon>Bacteria</taxon>
        <taxon>Bacillati</taxon>
        <taxon>Bacillota</taxon>
        <taxon>Bacilli</taxon>
        <taxon>Bacillales</taxon>
        <taxon>Staphylococcaceae</taxon>
        <taxon>Staphylococcus</taxon>
    </lineage>
</organism>
<evidence type="ECO:0000313" key="1">
    <source>
        <dbReference type="EMBL" id="SUM57240.1"/>
    </source>
</evidence>
<reference evidence="1 2" key="1">
    <citation type="submission" date="2018-06" db="EMBL/GenBank/DDBJ databases">
        <authorList>
            <consortium name="Pathogen Informatics"/>
            <person name="Doyle S."/>
        </authorList>
    </citation>
    <scope>NUCLEOTIDE SEQUENCE [LARGE SCALE GENOMIC DNA]</scope>
    <source>
        <strain evidence="1 2">NCTC13832</strain>
    </source>
</reference>
<gene>
    <name evidence="1" type="ORF">NCTC13832_00914</name>
</gene>
<name>A0A380GU47_9STAP</name>
<evidence type="ECO:0000313" key="2">
    <source>
        <dbReference type="Proteomes" id="UP000254100"/>
    </source>
</evidence>
<protein>
    <submittedName>
        <fullName evidence="1">Uncharacterized protein</fullName>
    </submittedName>
</protein>
<dbReference type="Proteomes" id="UP000254100">
    <property type="component" value="Unassembled WGS sequence"/>
</dbReference>
<proteinExistence type="predicted"/>
<sequence>MVGVFGSITVPIFMKYHVKYIIMHIRVYKSGVKL</sequence>
<dbReference type="AlphaFoldDB" id="A0A380GU47"/>
<accession>A0A380GU47</accession>